<keyword evidence="3" id="KW-1185">Reference proteome</keyword>
<dbReference type="EMBL" id="GL636486">
    <property type="protein sequence ID" value="EFW22137.1"/>
    <property type="molecule type" value="Genomic_DNA"/>
</dbReference>
<protein>
    <submittedName>
        <fullName evidence="2">Uncharacterized protein</fullName>
    </submittedName>
</protein>
<dbReference type="VEuPathDB" id="FungiDB:CPSG_00036"/>
<feature type="transmembrane region" description="Helical" evidence="1">
    <location>
        <begin position="68"/>
        <end position="84"/>
    </location>
</feature>
<evidence type="ECO:0000256" key="1">
    <source>
        <dbReference type="SAM" id="Phobius"/>
    </source>
</evidence>
<reference evidence="3" key="2">
    <citation type="submission" date="2010-03" db="EMBL/GenBank/DDBJ databases">
        <title>The genome sequence of Coccidioides posadasii strain Silveira.</title>
        <authorList>
            <consortium name="The Broad Institute Genome Sequencing Center for Infectious Disease"/>
            <person name="Neafsey D."/>
            <person name="Orbach M."/>
            <person name="Henn M.R."/>
            <person name="Cole G.T."/>
            <person name="Galgiani J."/>
            <person name="Gardner M.J."/>
            <person name="Kirkland T.N."/>
            <person name="Taylor J.W."/>
            <person name="Young S.K."/>
            <person name="Zeng Q."/>
            <person name="Koehrsen M."/>
            <person name="Alvarado L."/>
            <person name="Berlin A."/>
            <person name="Borenstein D."/>
            <person name="Chapman S.B."/>
            <person name="Chen Z."/>
            <person name="Engels R."/>
            <person name="Freedman E."/>
            <person name="Gellesch M."/>
            <person name="Goldberg J."/>
            <person name="Griggs A."/>
            <person name="Gujja S."/>
            <person name="Heilman E."/>
            <person name="Heiman D."/>
            <person name="Howarth C."/>
            <person name="Jen D."/>
            <person name="Larson L."/>
            <person name="Mehta T."/>
            <person name="Neiman D."/>
            <person name="Park D."/>
            <person name="Pearson M."/>
            <person name="Richards J."/>
            <person name="Roberts A."/>
            <person name="Saif S."/>
            <person name="Shea T."/>
            <person name="Shenoy N."/>
            <person name="Sisk P."/>
            <person name="Stolte C."/>
            <person name="Sykes S."/>
            <person name="Walk T."/>
            <person name="White J."/>
            <person name="Yandava C."/>
            <person name="Haas B."/>
            <person name="Nusbaum C."/>
            <person name="Birren B."/>
        </authorList>
    </citation>
    <scope>NUCLEOTIDE SEQUENCE [LARGE SCALE GENOMIC DNA]</scope>
    <source>
        <strain evidence="3">RMSCC 757 / Silveira</strain>
    </source>
</reference>
<dbReference type="AlphaFoldDB" id="E9CTJ2"/>
<accession>E9CTJ2</accession>
<dbReference type="HOGENOM" id="CLU_2512456_0_0_1"/>
<gene>
    <name evidence="2" type="ORF">CPSG_00036</name>
</gene>
<proteinExistence type="predicted"/>
<dbReference type="Proteomes" id="UP000002497">
    <property type="component" value="Unassembled WGS sequence"/>
</dbReference>
<evidence type="ECO:0000313" key="2">
    <source>
        <dbReference type="EMBL" id="EFW22137.1"/>
    </source>
</evidence>
<name>E9CTJ2_COCPS</name>
<evidence type="ECO:0000313" key="3">
    <source>
        <dbReference type="Proteomes" id="UP000002497"/>
    </source>
</evidence>
<keyword evidence="1" id="KW-0472">Membrane</keyword>
<keyword evidence="1" id="KW-0812">Transmembrane</keyword>
<keyword evidence="1" id="KW-1133">Transmembrane helix</keyword>
<reference evidence="3" key="1">
    <citation type="journal article" date="2010" name="Genome Res.">
        <title>Population genomic sequencing of Coccidioides fungi reveals recent hybridization and transposon control.</title>
        <authorList>
            <person name="Neafsey D.E."/>
            <person name="Barker B.M."/>
            <person name="Sharpton T.J."/>
            <person name="Stajich J.E."/>
            <person name="Park D.J."/>
            <person name="Whiston E."/>
            <person name="Hung C.-Y."/>
            <person name="McMahan C."/>
            <person name="White J."/>
            <person name="Sykes S."/>
            <person name="Heiman D."/>
            <person name="Young S."/>
            <person name="Zeng Q."/>
            <person name="Abouelleil A."/>
            <person name="Aftuck L."/>
            <person name="Bessette D."/>
            <person name="Brown A."/>
            <person name="FitzGerald M."/>
            <person name="Lui A."/>
            <person name="Macdonald J.P."/>
            <person name="Priest M."/>
            <person name="Orbach M.J."/>
            <person name="Galgiani J.N."/>
            <person name="Kirkland T.N."/>
            <person name="Cole G.T."/>
            <person name="Birren B.W."/>
            <person name="Henn M.R."/>
            <person name="Taylor J.W."/>
            <person name="Rounsley S.D."/>
        </authorList>
    </citation>
    <scope>NUCLEOTIDE SEQUENCE [LARGE SCALE GENOMIC DNA]</scope>
    <source>
        <strain evidence="3">RMSCC 757 / Silveira</strain>
    </source>
</reference>
<sequence length="85" mass="9181">MNGGYPGSCCHHSLLAFHLIPSKLCVSKSCCGERQLPGLYTESYHLFFFCASFSGVSILEFFSSAPTAALLIPLIATVLAALEFF</sequence>
<organism evidence="3">
    <name type="scientific">Coccidioides posadasii (strain RMSCC 757 / Silveira)</name>
    <name type="common">Valley fever fungus</name>
    <dbReference type="NCBI Taxonomy" id="443226"/>
    <lineage>
        <taxon>Eukaryota</taxon>
        <taxon>Fungi</taxon>
        <taxon>Dikarya</taxon>
        <taxon>Ascomycota</taxon>
        <taxon>Pezizomycotina</taxon>
        <taxon>Eurotiomycetes</taxon>
        <taxon>Eurotiomycetidae</taxon>
        <taxon>Onygenales</taxon>
        <taxon>Onygenaceae</taxon>
        <taxon>Coccidioides</taxon>
    </lineage>
</organism>